<evidence type="ECO:0000313" key="2">
    <source>
        <dbReference type="EMBL" id="AGQ19670.1"/>
    </source>
</evidence>
<dbReference type="InterPro" id="IPR021401">
    <property type="entry name" value="DUF3040"/>
</dbReference>
<evidence type="ECO:0000256" key="1">
    <source>
        <dbReference type="SAM" id="Phobius"/>
    </source>
</evidence>
<reference evidence="2" key="1">
    <citation type="journal article" date="2013" name="Sci. Rep.">
        <title>Metagenomics uncovers a new group of low GC and ultra-small marine Actinobacteria.</title>
        <authorList>
            <person name="Ghai R."/>
            <person name="Mizuno C.M."/>
            <person name="Picazo A."/>
            <person name="Camacho A."/>
            <person name="Rodriguez-Valera F."/>
        </authorList>
    </citation>
    <scope>NUCLEOTIDE SEQUENCE</scope>
</reference>
<accession>S5DRU6</accession>
<keyword evidence="1" id="KW-0812">Transmembrane</keyword>
<name>S5DRU6_9ACTN</name>
<feature type="transmembrane region" description="Helical" evidence="1">
    <location>
        <begin position="65"/>
        <end position="82"/>
    </location>
</feature>
<sequence>MGLNKKEQEILNQIEMGLSEDDPKLEKAVESLTLSNFSRARITISFFIFVIGFITMISTYTIQPIFAIVGFVLMALSGFVFVTNTKSLLSAENINEWNFKQIYKLVRNKDTSRQNK</sequence>
<dbReference type="EMBL" id="KC811139">
    <property type="protein sequence ID" value="AGQ19670.1"/>
    <property type="molecule type" value="Genomic_DNA"/>
</dbReference>
<keyword evidence="1" id="KW-0472">Membrane</keyword>
<protein>
    <submittedName>
        <fullName evidence="2">MedDCM-OCT-S40-C26-cds32</fullName>
    </submittedName>
</protein>
<proteinExistence type="predicted"/>
<dbReference type="Pfam" id="PF11239">
    <property type="entry name" value="DUF3040"/>
    <property type="match status" value="1"/>
</dbReference>
<keyword evidence="1" id="KW-1133">Transmembrane helix</keyword>
<feature type="transmembrane region" description="Helical" evidence="1">
    <location>
        <begin position="42"/>
        <end position="59"/>
    </location>
</feature>
<organism evidence="2">
    <name type="scientific">Candidatus Actinomarina minuta</name>
    <dbReference type="NCBI Taxonomy" id="1389454"/>
    <lineage>
        <taxon>Bacteria</taxon>
        <taxon>Bacillati</taxon>
        <taxon>Actinomycetota</taxon>
        <taxon>Actinomycetes</taxon>
        <taxon>Candidatus Actinomarinidae</taxon>
        <taxon>Candidatus Actinomarinales</taxon>
        <taxon>Candidatus Actinomarineae</taxon>
        <taxon>Candidatus Actinomarinaceae</taxon>
        <taxon>Candidatus Actinomarina</taxon>
    </lineage>
</organism>
<dbReference type="AlphaFoldDB" id="S5DRU6"/>